<evidence type="ECO:0000256" key="10">
    <source>
        <dbReference type="SAM" id="Phobius"/>
    </source>
</evidence>
<dbReference type="Pfam" id="PF20520">
    <property type="entry name" value="Ac45-VOA1_TM"/>
    <property type="match status" value="1"/>
</dbReference>
<reference evidence="12" key="1">
    <citation type="submission" date="2020-07" db="EMBL/GenBank/DDBJ databases">
        <authorList>
            <person name="Nieuwenhuis M."/>
            <person name="Van De Peppel L.J.J."/>
        </authorList>
    </citation>
    <scope>NUCLEOTIDE SEQUENCE</scope>
    <source>
        <strain evidence="12">AP01</strain>
        <tissue evidence="12">Mycelium</tissue>
    </source>
</reference>
<organism evidence="12 13">
    <name type="scientific">Asterophora parasitica</name>
    <dbReference type="NCBI Taxonomy" id="117018"/>
    <lineage>
        <taxon>Eukaryota</taxon>
        <taxon>Fungi</taxon>
        <taxon>Dikarya</taxon>
        <taxon>Basidiomycota</taxon>
        <taxon>Agaricomycotina</taxon>
        <taxon>Agaricomycetes</taxon>
        <taxon>Agaricomycetidae</taxon>
        <taxon>Agaricales</taxon>
        <taxon>Tricholomatineae</taxon>
        <taxon>Lyophyllaceae</taxon>
        <taxon>Asterophora</taxon>
    </lineage>
</organism>
<dbReference type="PANTHER" id="PTHR28285:SF1">
    <property type="entry name" value="PROTEIN BIG1"/>
    <property type="match status" value="1"/>
</dbReference>
<evidence type="ECO:0000256" key="3">
    <source>
        <dbReference type="ARBA" id="ARBA00022089"/>
    </source>
</evidence>
<keyword evidence="4 10" id="KW-0812">Transmembrane</keyword>
<evidence type="ECO:0000256" key="8">
    <source>
        <dbReference type="ARBA" id="ARBA00023136"/>
    </source>
</evidence>
<protein>
    <recommendedName>
        <fullName evidence="3">Protein BIG1</fullName>
    </recommendedName>
</protein>
<proteinExistence type="inferred from homology"/>
<keyword evidence="7 10" id="KW-1133">Transmembrane helix</keyword>
<feature type="domain" description="V-type proton ATPase subunit S1/VOA1 transmembrane" evidence="11">
    <location>
        <begin position="210"/>
        <end position="246"/>
    </location>
</feature>
<keyword evidence="8 10" id="KW-0472">Membrane</keyword>
<evidence type="ECO:0000256" key="7">
    <source>
        <dbReference type="ARBA" id="ARBA00022989"/>
    </source>
</evidence>
<comment type="similarity">
    <text evidence="2">Belongs to the BIG1 family.</text>
</comment>
<evidence type="ECO:0000256" key="2">
    <source>
        <dbReference type="ARBA" id="ARBA00008203"/>
    </source>
</evidence>
<dbReference type="GO" id="GO:0071555">
    <property type="term" value="P:cell wall organization"/>
    <property type="evidence" value="ECO:0007669"/>
    <property type="project" value="UniProtKB-KW"/>
</dbReference>
<evidence type="ECO:0000313" key="12">
    <source>
        <dbReference type="EMBL" id="KAG5641062.1"/>
    </source>
</evidence>
<dbReference type="InterPro" id="IPR037654">
    <property type="entry name" value="Big1"/>
</dbReference>
<dbReference type="GO" id="GO:0006078">
    <property type="term" value="P:(1-&gt;6)-beta-D-glucan biosynthetic process"/>
    <property type="evidence" value="ECO:0007669"/>
    <property type="project" value="TreeGrafter"/>
</dbReference>
<dbReference type="GO" id="GO:0009272">
    <property type="term" value="P:fungal-type cell wall biogenesis"/>
    <property type="evidence" value="ECO:0007669"/>
    <property type="project" value="TreeGrafter"/>
</dbReference>
<accession>A0A9P7G5D4</accession>
<dbReference type="GO" id="GO:0005789">
    <property type="term" value="C:endoplasmic reticulum membrane"/>
    <property type="evidence" value="ECO:0007669"/>
    <property type="project" value="UniProtKB-SubCell"/>
</dbReference>
<evidence type="ECO:0000256" key="9">
    <source>
        <dbReference type="ARBA" id="ARBA00023316"/>
    </source>
</evidence>
<dbReference type="OrthoDB" id="10029326at2759"/>
<feature type="transmembrane region" description="Helical" evidence="10">
    <location>
        <begin position="211"/>
        <end position="235"/>
    </location>
</feature>
<evidence type="ECO:0000256" key="1">
    <source>
        <dbReference type="ARBA" id="ARBA00004115"/>
    </source>
</evidence>
<gene>
    <name evidence="12" type="ORF">DXG03_006278</name>
</gene>
<evidence type="ECO:0000259" key="11">
    <source>
        <dbReference type="Pfam" id="PF20520"/>
    </source>
</evidence>
<reference evidence="12" key="2">
    <citation type="submission" date="2021-10" db="EMBL/GenBank/DDBJ databases">
        <title>Phylogenomics reveals ancestral predisposition of the termite-cultivated fungus Termitomyces towards a domesticated lifestyle.</title>
        <authorList>
            <person name="Auxier B."/>
            <person name="Grum-Grzhimaylo A."/>
            <person name="Cardenas M.E."/>
            <person name="Lodge J.D."/>
            <person name="Laessoe T."/>
            <person name="Pedersen O."/>
            <person name="Smith M.E."/>
            <person name="Kuyper T.W."/>
            <person name="Franco-Molano E.A."/>
            <person name="Baroni T.J."/>
            <person name="Aanen D.K."/>
        </authorList>
    </citation>
    <scope>NUCLEOTIDE SEQUENCE</scope>
    <source>
        <strain evidence="12">AP01</strain>
        <tissue evidence="12">Mycelium</tissue>
    </source>
</reference>
<keyword evidence="6" id="KW-0256">Endoplasmic reticulum</keyword>
<comment type="caution">
    <text evidence="12">The sequence shown here is derived from an EMBL/GenBank/DDBJ whole genome shotgun (WGS) entry which is preliminary data.</text>
</comment>
<dbReference type="PANTHER" id="PTHR28285">
    <property type="entry name" value="PROTEIN BIG1"/>
    <property type="match status" value="1"/>
</dbReference>
<name>A0A9P7G5D4_9AGAR</name>
<keyword evidence="13" id="KW-1185">Reference proteome</keyword>
<dbReference type="Proteomes" id="UP000775547">
    <property type="component" value="Unassembled WGS sequence"/>
</dbReference>
<dbReference type="EMBL" id="JABCKV010000401">
    <property type="protein sequence ID" value="KAG5641062.1"/>
    <property type="molecule type" value="Genomic_DNA"/>
</dbReference>
<dbReference type="AlphaFoldDB" id="A0A9P7G5D4"/>
<comment type="subcellular location">
    <subcellularLocation>
        <location evidence="1">Endoplasmic reticulum membrane</location>
        <topology evidence="1">Single-pass type I membrane protein</topology>
    </subcellularLocation>
</comment>
<keyword evidence="9" id="KW-0961">Cell wall biogenesis/degradation</keyword>
<evidence type="ECO:0000313" key="13">
    <source>
        <dbReference type="Proteomes" id="UP000775547"/>
    </source>
</evidence>
<dbReference type="InterPro" id="IPR046756">
    <property type="entry name" value="VAS1/VOA1_TM"/>
</dbReference>
<evidence type="ECO:0000256" key="5">
    <source>
        <dbReference type="ARBA" id="ARBA00022729"/>
    </source>
</evidence>
<evidence type="ECO:0000256" key="6">
    <source>
        <dbReference type="ARBA" id="ARBA00022824"/>
    </source>
</evidence>
<keyword evidence="5" id="KW-0732">Signal</keyword>
<evidence type="ECO:0000256" key="4">
    <source>
        <dbReference type="ARBA" id="ARBA00022692"/>
    </source>
</evidence>
<sequence length="261" mass="28224">MPRSKTLDLLPSNTGHSRSLLKSIASSEDICDYDAVILIEQEGLHATDLRTLSPSSKLVQILSESSSQRQFQYLSPVANLANTAENIATRCGSDLVTLTPGSNPGHYTHDSRNVVNIKLPSLENQSGGTRKDKVALYSSQLADELAYLATTYPNHLVVYTGTLPSHAPELSFAAQHAARQVPTSPVFDAVYAQAPKNVTLPAGGILHRYQLLTPGIITVLLVAFFVLFPIVLFGFKALASIQSPLRVEAPKGFSSQDKKIQ</sequence>